<evidence type="ECO:0000259" key="2">
    <source>
        <dbReference type="Pfam" id="PF02893"/>
    </source>
</evidence>
<reference evidence="3 4" key="1">
    <citation type="submission" date="2023-09" db="EMBL/GenBank/DDBJ databases">
        <title>Nesidiocoris tenuis whole genome shotgun sequence.</title>
        <authorList>
            <person name="Shibata T."/>
            <person name="Shimoda M."/>
            <person name="Kobayashi T."/>
            <person name="Uehara T."/>
        </authorList>
    </citation>
    <scope>NUCLEOTIDE SEQUENCE [LARGE SCALE GENOMIC DNA]</scope>
    <source>
        <strain evidence="3 4">Japan</strain>
    </source>
</reference>
<proteinExistence type="predicted"/>
<feature type="compositionally biased region" description="Pro residues" evidence="1">
    <location>
        <begin position="277"/>
        <end position="288"/>
    </location>
</feature>
<dbReference type="CDD" id="cd13214">
    <property type="entry name" value="PH-GRAM_WBP2"/>
    <property type="match status" value="1"/>
</dbReference>
<dbReference type="InterPro" id="IPR044852">
    <property type="entry name" value="WBP2-like"/>
</dbReference>
<keyword evidence="4" id="KW-1185">Reference proteome</keyword>
<sequence>MSLNTAHVNGGVLIHSGECILLFSEDVTLDFSGTDTQAMKGNKTGRIYLTTHRMIFTNNKQNDALLSFSFPFITLHDVELEQPVFGANYLKGKVRAQSNGNWIGEAKFKIVFKKGGCIDFAQAMLKAVSMASRNASGDVPPPYSAPTGPWYQAPPPAYAPNGYYGWIPPTNAFPDQPPPNSVFMTDMPPPYPGINPGYTGYAGPGAAGYANPGATPPGGAPAQPPPAGFAPPPMMNGGGPAGAAGFTPNGLSSSEAKAAEAAQSAYYDPNKPQCAYVPPPAYYEPPPTYQEANKKNQ</sequence>
<dbReference type="InterPro" id="IPR011993">
    <property type="entry name" value="PH-like_dom_sf"/>
</dbReference>
<dbReference type="Pfam" id="PF02893">
    <property type="entry name" value="GRAM"/>
    <property type="match status" value="1"/>
</dbReference>
<evidence type="ECO:0000313" key="3">
    <source>
        <dbReference type="EMBL" id="BET03029.1"/>
    </source>
</evidence>
<dbReference type="SUPFAM" id="SSF50729">
    <property type="entry name" value="PH domain-like"/>
    <property type="match status" value="1"/>
</dbReference>
<protein>
    <recommendedName>
        <fullName evidence="2">GRAM domain-containing protein</fullName>
    </recommendedName>
</protein>
<dbReference type="PANTHER" id="PTHR31606:SF1">
    <property type="entry name" value="WW DOMAIN BINDING PROTEIN 2, ISOFORM E"/>
    <property type="match status" value="1"/>
</dbReference>
<evidence type="ECO:0000313" key="4">
    <source>
        <dbReference type="Proteomes" id="UP001307889"/>
    </source>
</evidence>
<dbReference type="InterPro" id="IPR004182">
    <property type="entry name" value="GRAM"/>
</dbReference>
<feature type="compositionally biased region" description="Low complexity" evidence="1">
    <location>
        <begin position="243"/>
        <end position="265"/>
    </location>
</feature>
<evidence type="ECO:0000256" key="1">
    <source>
        <dbReference type="SAM" id="MobiDB-lite"/>
    </source>
</evidence>
<gene>
    <name evidence="3" type="ORF">NTJ_15847</name>
</gene>
<organism evidence="3 4">
    <name type="scientific">Nesidiocoris tenuis</name>
    <dbReference type="NCBI Taxonomy" id="355587"/>
    <lineage>
        <taxon>Eukaryota</taxon>
        <taxon>Metazoa</taxon>
        <taxon>Ecdysozoa</taxon>
        <taxon>Arthropoda</taxon>
        <taxon>Hexapoda</taxon>
        <taxon>Insecta</taxon>
        <taxon>Pterygota</taxon>
        <taxon>Neoptera</taxon>
        <taxon>Paraneoptera</taxon>
        <taxon>Hemiptera</taxon>
        <taxon>Heteroptera</taxon>
        <taxon>Panheteroptera</taxon>
        <taxon>Cimicomorpha</taxon>
        <taxon>Miridae</taxon>
        <taxon>Dicyphina</taxon>
        <taxon>Nesidiocoris</taxon>
    </lineage>
</organism>
<accession>A0ABN7BFH0</accession>
<name>A0ABN7BFH0_9HEMI</name>
<dbReference type="EMBL" id="AP028923">
    <property type="protein sequence ID" value="BET03029.1"/>
    <property type="molecule type" value="Genomic_DNA"/>
</dbReference>
<feature type="domain" description="GRAM" evidence="2">
    <location>
        <begin position="41"/>
        <end position="128"/>
    </location>
</feature>
<dbReference type="PANTHER" id="PTHR31606">
    <property type="entry name" value="WW DOMAIN BINDING PROTEIN 2, ISOFORM E"/>
    <property type="match status" value="1"/>
</dbReference>
<dbReference type="Gene3D" id="2.30.29.30">
    <property type="entry name" value="Pleckstrin-homology domain (PH domain)/Phosphotyrosine-binding domain (PTB)"/>
    <property type="match status" value="1"/>
</dbReference>
<feature type="region of interest" description="Disordered" evidence="1">
    <location>
        <begin position="234"/>
        <end position="297"/>
    </location>
</feature>
<dbReference type="Proteomes" id="UP001307889">
    <property type="component" value="Chromosome 15"/>
</dbReference>